<keyword evidence="3" id="KW-1185">Reference proteome</keyword>
<sequence length="286" mass="31794">MPSSPTVASWDLGQRLREKRELVGLKGSAVAKRLELSAQFLSAAEHGRKKLPVDKLNALIKIYEVPEDEAAELRTLRDASAQRGWWNQFTALFSDELLRLFGFEHGAESICAFDNGLMNGLLQTEDYARAIIEAGSPNIRLAEVDRRVEARMIRQRRLSGADPLQLTAIMSESTIRQQVGGPAVLAAQLDRLLRLIEDHPDNLDVRIVPYTATGHHAMGGSSFNLMTFPSGKVATLVWQETVTSTELIADALMVREYGLAYAEIEKTALDRRATVDLITQVARELR</sequence>
<dbReference type="CDD" id="cd00093">
    <property type="entry name" value="HTH_XRE"/>
    <property type="match status" value="1"/>
</dbReference>
<proteinExistence type="predicted"/>
<dbReference type="Proteomes" id="UP000320876">
    <property type="component" value="Unassembled WGS sequence"/>
</dbReference>
<dbReference type="AlphaFoldDB" id="A0A542DS22"/>
<feature type="domain" description="HTH cro/C1-type" evidence="1">
    <location>
        <begin position="16"/>
        <end position="70"/>
    </location>
</feature>
<dbReference type="OrthoDB" id="4285266at2"/>
<gene>
    <name evidence="2" type="ORF">FB471_5626</name>
</gene>
<dbReference type="RefSeq" id="WP_142001266.1">
    <property type="nucleotide sequence ID" value="NZ_VFML01000001.1"/>
</dbReference>
<dbReference type="Pfam" id="PF19054">
    <property type="entry name" value="DUF5753"/>
    <property type="match status" value="1"/>
</dbReference>
<dbReference type="InterPro" id="IPR010982">
    <property type="entry name" value="Lambda_DNA-bd_dom_sf"/>
</dbReference>
<protein>
    <submittedName>
        <fullName evidence="2">Helix-turn-helix protein</fullName>
    </submittedName>
</protein>
<evidence type="ECO:0000259" key="1">
    <source>
        <dbReference type="PROSITE" id="PS50943"/>
    </source>
</evidence>
<organism evidence="2 3">
    <name type="scientific">Amycolatopsis cihanbeyliensis</name>
    <dbReference type="NCBI Taxonomy" id="1128664"/>
    <lineage>
        <taxon>Bacteria</taxon>
        <taxon>Bacillati</taxon>
        <taxon>Actinomycetota</taxon>
        <taxon>Actinomycetes</taxon>
        <taxon>Pseudonocardiales</taxon>
        <taxon>Pseudonocardiaceae</taxon>
        <taxon>Amycolatopsis</taxon>
    </lineage>
</organism>
<dbReference type="EMBL" id="VFML01000001">
    <property type="protein sequence ID" value="TQJ05786.1"/>
    <property type="molecule type" value="Genomic_DNA"/>
</dbReference>
<dbReference type="PROSITE" id="PS50943">
    <property type="entry name" value="HTH_CROC1"/>
    <property type="match status" value="1"/>
</dbReference>
<dbReference type="InterPro" id="IPR043917">
    <property type="entry name" value="DUF5753"/>
</dbReference>
<dbReference type="Pfam" id="PF13560">
    <property type="entry name" value="HTH_31"/>
    <property type="match status" value="1"/>
</dbReference>
<dbReference type="InterPro" id="IPR001387">
    <property type="entry name" value="Cro/C1-type_HTH"/>
</dbReference>
<dbReference type="Gene3D" id="1.10.260.40">
    <property type="entry name" value="lambda repressor-like DNA-binding domains"/>
    <property type="match status" value="1"/>
</dbReference>
<evidence type="ECO:0000313" key="3">
    <source>
        <dbReference type="Proteomes" id="UP000320876"/>
    </source>
</evidence>
<comment type="caution">
    <text evidence="2">The sequence shown here is derived from an EMBL/GenBank/DDBJ whole genome shotgun (WGS) entry which is preliminary data.</text>
</comment>
<dbReference type="SMART" id="SM00530">
    <property type="entry name" value="HTH_XRE"/>
    <property type="match status" value="1"/>
</dbReference>
<name>A0A542DS22_AMYCI</name>
<dbReference type="GO" id="GO:0003677">
    <property type="term" value="F:DNA binding"/>
    <property type="evidence" value="ECO:0007669"/>
    <property type="project" value="InterPro"/>
</dbReference>
<dbReference type="SUPFAM" id="SSF47413">
    <property type="entry name" value="lambda repressor-like DNA-binding domains"/>
    <property type="match status" value="1"/>
</dbReference>
<evidence type="ECO:0000313" key="2">
    <source>
        <dbReference type="EMBL" id="TQJ05786.1"/>
    </source>
</evidence>
<reference evidence="2 3" key="1">
    <citation type="submission" date="2019-06" db="EMBL/GenBank/DDBJ databases">
        <title>Sequencing the genomes of 1000 actinobacteria strains.</title>
        <authorList>
            <person name="Klenk H.-P."/>
        </authorList>
    </citation>
    <scope>NUCLEOTIDE SEQUENCE [LARGE SCALE GENOMIC DNA]</scope>
    <source>
        <strain evidence="2 3">DSM 45679</strain>
    </source>
</reference>
<accession>A0A542DS22</accession>